<dbReference type="Proteomes" id="UP000276133">
    <property type="component" value="Unassembled WGS sequence"/>
</dbReference>
<keyword evidence="1" id="KW-0175">Coiled coil</keyword>
<sequence length="260" mass="29399">MEEAFSLLEDWPSVPGQSTDTLKKMYKYVMALVSIVKAQKEQIKEMTTEITELKKNKKEATTSAPLDWSKIMAGEVHKDKNAVAMMATMANEMKKKAERANNVIAAIPAELCTEGGDDALVKSLTSEIGVAESRVIKTRRIRGQTTGNTANMRNTNERVLIVLEMESVDAKMAILRNAKKLRESQNKQYKKVYINEDRTPNERAADKLREERDTRNAKLKESSTINGRELKFETGNDGKKRFLGIRNGELRMVVSTIEQR</sequence>
<comment type="caution">
    <text evidence="2">The sequence shown here is derived from an EMBL/GenBank/DDBJ whole genome shotgun (WGS) entry which is preliminary data.</text>
</comment>
<evidence type="ECO:0000256" key="1">
    <source>
        <dbReference type="SAM" id="Coils"/>
    </source>
</evidence>
<protein>
    <submittedName>
        <fullName evidence="2">Uncharacterized protein</fullName>
    </submittedName>
</protein>
<gene>
    <name evidence="2" type="ORF">BpHYR1_011784</name>
</gene>
<name>A0A3M7RU73_BRAPC</name>
<dbReference type="AlphaFoldDB" id="A0A3M7RU73"/>
<dbReference type="EMBL" id="REGN01002659">
    <property type="protein sequence ID" value="RNA26867.1"/>
    <property type="molecule type" value="Genomic_DNA"/>
</dbReference>
<evidence type="ECO:0000313" key="2">
    <source>
        <dbReference type="EMBL" id="RNA26867.1"/>
    </source>
</evidence>
<feature type="coiled-coil region" evidence="1">
    <location>
        <begin position="36"/>
        <end position="63"/>
    </location>
</feature>
<organism evidence="2 3">
    <name type="scientific">Brachionus plicatilis</name>
    <name type="common">Marine rotifer</name>
    <name type="synonym">Brachionus muelleri</name>
    <dbReference type="NCBI Taxonomy" id="10195"/>
    <lineage>
        <taxon>Eukaryota</taxon>
        <taxon>Metazoa</taxon>
        <taxon>Spiralia</taxon>
        <taxon>Gnathifera</taxon>
        <taxon>Rotifera</taxon>
        <taxon>Eurotatoria</taxon>
        <taxon>Monogononta</taxon>
        <taxon>Pseudotrocha</taxon>
        <taxon>Ploima</taxon>
        <taxon>Brachionidae</taxon>
        <taxon>Brachionus</taxon>
    </lineage>
</organism>
<reference evidence="2 3" key="1">
    <citation type="journal article" date="2018" name="Sci. Rep.">
        <title>Genomic signatures of local adaptation to the degree of environmental predictability in rotifers.</title>
        <authorList>
            <person name="Franch-Gras L."/>
            <person name="Hahn C."/>
            <person name="Garcia-Roger E.M."/>
            <person name="Carmona M.J."/>
            <person name="Serra M."/>
            <person name="Gomez A."/>
        </authorList>
    </citation>
    <scope>NUCLEOTIDE SEQUENCE [LARGE SCALE GENOMIC DNA]</scope>
    <source>
        <strain evidence="2">HYR1</strain>
    </source>
</reference>
<accession>A0A3M7RU73</accession>
<keyword evidence="3" id="KW-1185">Reference proteome</keyword>
<evidence type="ECO:0000313" key="3">
    <source>
        <dbReference type="Proteomes" id="UP000276133"/>
    </source>
</evidence>
<proteinExistence type="predicted"/>